<proteinExistence type="predicted"/>
<dbReference type="Proteomes" id="UP000828390">
    <property type="component" value="Unassembled WGS sequence"/>
</dbReference>
<comment type="caution">
    <text evidence="1">The sequence shown here is derived from an EMBL/GenBank/DDBJ whole genome shotgun (WGS) entry which is preliminary data.</text>
</comment>
<reference evidence="1" key="1">
    <citation type="journal article" date="2019" name="bioRxiv">
        <title>The Genome of the Zebra Mussel, Dreissena polymorpha: A Resource for Invasive Species Research.</title>
        <authorList>
            <person name="McCartney M.A."/>
            <person name="Auch B."/>
            <person name="Kono T."/>
            <person name="Mallez S."/>
            <person name="Zhang Y."/>
            <person name="Obille A."/>
            <person name="Becker A."/>
            <person name="Abrahante J.E."/>
            <person name="Garbe J."/>
            <person name="Badalamenti J.P."/>
            <person name="Herman A."/>
            <person name="Mangelson H."/>
            <person name="Liachko I."/>
            <person name="Sullivan S."/>
            <person name="Sone E.D."/>
            <person name="Koren S."/>
            <person name="Silverstein K.A.T."/>
            <person name="Beckman K.B."/>
            <person name="Gohl D.M."/>
        </authorList>
    </citation>
    <scope>NUCLEOTIDE SEQUENCE</scope>
    <source>
        <strain evidence="1">Duluth1</strain>
        <tissue evidence="1">Whole animal</tissue>
    </source>
</reference>
<gene>
    <name evidence="1" type="ORF">DPMN_056389</name>
</gene>
<sequence>MCEDLLKSFKNSPKNFEEFQERLSLLLVADAKAPDDDMISSVSRASMTASSW</sequence>
<keyword evidence="2" id="KW-1185">Reference proteome</keyword>
<name>A0A9D4CU97_DREPO</name>
<evidence type="ECO:0000313" key="1">
    <source>
        <dbReference type="EMBL" id="KAH3730403.1"/>
    </source>
</evidence>
<dbReference type="EMBL" id="JAIWYP010000012">
    <property type="protein sequence ID" value="KAH3730403.1"/>
    <property type="molecule type" value="Genomic_DNA"/>
</dbReference>
<reference evidence="1" key="2">
    <citation type="submission" date="2020-11" db="EMBL/GenBank/DDBJ databases">
        <authorList>
            <person name="McCartney M.A."/>
            <person name="Auch B."/>
            <person name="Kono T."/>
            <person name="Mallez S."/>
            <person name="Becker A."/>
            <person name="Gohl D.M."/>
            <person name="Silverstein K.A.T."/>
            <person name="Koren S."/>
            <person name="Bechman K.B."/>
            <person name="Herman A."/>
            <person name="Abrahante J.E."/>
            <person name="Garbe J."/>
        </authorList>
    </citation>
    <scope>NUCLEOTIDE SEQUENCE</scope>
    <source>
        <strain evidence="1">Duluth1</strain>
        <tissue evidence="1">Whole animal</tissue>
    </source>
</reference>
<protein>
    <submittedName>
        <fullName evidence="1">Uncharacterized protein</fullName>
    </submittedName>
</protein>
<dbReference type="AlphaFoldDB" id="A0A9D4CU97"/>
<accession>A0A9D4CU97</accession>
<evidence type="ECO:0000313" key="2">
    <source>
        <dbReference type="Proteomes" id="UP000828390"/>
    </source>
</evidence>
<organism evidence="1 2">
    <name type="scientific">Dreissena polymorpha</name>
    <name type="common">Zebra mussel</name>
    <name type="synonym">Mytilus polymorpha</name>
    <dbReference type="NCBI Taxonomy" id="45954"/>
    <lineage>
        <taxon>Eukaryota</taxon>
        <taxon>Metazoa</taxon>
        <taxon>Spiralia</taxon>
        <taxon>Lophotrochozoa</taxon>
        <taxon>Mollusca</taxon>
        <taxon>Bivalvia</taxon>
        <taxon>Autobranchia</taxon>
        <taxon>Heteroconchia</taxon>
        <taxon>Euheterodonta</taxon>
        <taxon>Imparidentia</taxon>
        <taxon>Neoheterodontei</taxon>
        <taxon>Myida</taxon>
        <taxon>Dreissenoidea</taxon>
        <taxon>Dreissenidae</taxon>
        <taxon>Dreissena</taxon>
    </lineage>
</organism>